<dbReference type="InterPro" id="IPR036388">
    <property type="entry name" value="WH-like_DNA-bd_sf"/>
</dbReference>
<dbReference type="Gene3D" id="3.40.1410.10">
    <property type="entry name" value="Chorismate lyase-like"/>
    <property type="match status" value="1"/>
</dbReference>
<dbReference type="SMART" id="SM00345">
    <property type="entry name" value="HTH_GNTR"/>
    <property type="match status" value="1"/>
</dbReference>
<gene>
    <name evidence="5" type="ORF">ACJDUH_12440</name>
</gene>
<dbReference type="PRINTS" id="PR00035">
    <property type="entry name" value="HTHGNTR"/>
</dbReference>
<dbReference type="InterPro" id="IPR050679">
    <property type="entry name" value="Bact_HTH_transcr_reg"/>
</dbReference>
<keyword evidence="2" id="KW-0238">DNA-binding</keyword>
<dbReference type="InterPro" id="IPR028978">
    <property type="entry name" value="Chorismate_lyase_/UTRA_dom_sf"/>
</dbReference>
<dbReference type="PANTHER" id="PTHR44846">
    <property type="entry name" value="MANNOSYL-D-GLYCERATE TRANSPORT/METABOLISM SYSTEM REPRESSOR MNGR-RELATED"/>
    <property type="match status" value="1"/>
</dbReference>
<dbReference type="EMBL" id="JBJHZY010000002">
    <property type="protein sequence ID" value="MFL0268901.1"/>
    <property type="molecule type" value="Genomic_DNA"/>
</dbReference>
<dbReference type="PANTHER" id="PTHR44846:SF1">
    <property type="entry name" value="MANNOSYL-D-GLYCERATE TRANSPORT_METABOLISM SYSTEM REPRESSOR MNGR-RELATED"/>
    <property type="match status" value="1"/>
</dbReference>
<dbReference type="SUPFAM" id="SSF64288">
    <property type="entry name" value="Chorismate lyase-like"/>
    <property type="match status" value="1"/>
</dbReference>
<keyword evidence="1" id="KW-0805">Transcription regulation</keyword>
<dbReference type="InterPro" id="IPR011663">
    <property type="entry name" value="UTRA"/>
</dbReference>
<dbReference type="SMART" id="SM00866">
    <property type="entry name" value="UTRA"/>
    <property type="match status" value="1"/>
</dbReference>
<reference evidence="5 6" key="1">
    <citation type="submission" date="2024-11" db="EMBL/GenBank/DDBJ databases">
        <authorList>
            <person name="Heng Y.C."/>
            <person name="Lim A.C.H."/>
            <person name="Lee J.K.Y."/>
            <person name="Kittelmann S."/>
        </authorList>
    </citation>
    <scope>NUCLEOTIDE SEQUENCE [LARGE SCALE GENOMIC DNA]</scope>
    <source>
        <strain evidence="5 6">WILCCON 0202</strain>
    </source>
</reference>
<dbReference type="CDD" id="cd07377">
    <property type="entry name" value="WHTH_GntR"/>
    <property type="match status" value="1"/>
</dbReference>
<dbReference type="PROSITE" id="PS50949">
    <property type="entry name" value="HTH_GNTR"/>
    <property type="match status" value="1"/>
</dbReference>
<comment type="caution">
    <text evidence="5">The sequence shown here is derived from an EMBL/GenBank/DDBJ whole genome shotgun (WGS) entry which is preliminary data.</text>
</comment>
<evidence type="ECO:0000256" key="1">
    <source>
        <dbReference type="ARBA" id="ARBA00023015"/>
    </source>
</evidence>
<proteinExistence type="predicted"/>
<evidence type="ECO:0000256" key="3">
    <source>
        <dbReference type="ARBA" id="ARBA00023163"/>
    </source>
</evidence>
<name>A0ABW8TWI1_9CLOT</name>
<dbReference type="InterPro" id="IPR036390">
    <property type="entry name" value="WH_DNA-bd_sf"/>
</dbReference>
<dbReference type="Proteomes" id="UP001623661">
    <property type="component" value="Unassembled WGS sequence"/>
</dbReference>
<dbReference type="InterPro" id="IPR000524">
    <property type="entry name" value="Tscrpt_reg_HTH_GntR"/>
</dbReference>
<dbReference type="Pfam" id="PF07702">
    <property type="entry name" value="UTRA"/>
    <property type="match status" value="1"/>
</dbReference>
<dbReference type="SUPFAM" id="SSF46785">
    <property type="entry name" value="Winged helix' DNA-binding domain"/>
    <property type="match status" value="1"/>
</dbReference>
<dbReference type="Pfam" id="PF00392">
    <property type="entry name" value="GntR"/>
    <property type="match status" value="1"/>
</dbReference>
<evidence type="ECO:0000313" key="5">
    <source>
        <dbReference type="EMBL" id="MFL0268901.1"/>
    </source>
</evidence>
<dbReference type="Gene3D" id="1.10.10.10">
    <property type="entry name" value="Winged helix-like DNA-binding domain superfamily/Winged helix DNA-binding domain"/>
    <property type="match status" value="1"/>
</dbReference>
<evidence type="ECO:0000256" key="2">
    <source>
        <dbReference type="ARBA" id="ARBA00023125"/>
    </source>
</evidence>
<sequence>MLNRKSFMPYYLQIYYELVNKIEAMVYKPNDLLPSENELVEEYGVTRVTIRNSIKKLKDEGRIRTEKGKGSYVNPPKLIQNLDKIYSLARDFNEEGHEIKSELIEVHTELCDETIGKHLQLMSNEQVIVIKILRKINDIPVVIQASYLPMNIVPGLTASDMDKCAIYNLLEDKYNIKLVKATEYFDPVIADEYSSELLKVDTGTPLFLTERITYTEGRKPIEFRRCVVRSDKFRFSVELS</sequence>
<dbReference type="RefSeq" id="WP_406765522.1">
    <property type="nucleotide sequence ID" value="NZ_JBJHZY010000002.1"/>
</dbReference>
<protein>
    <submittedName>
        <fullName evidence="5">GntR family transcriptional regulator</fullName>
    </submittedName>
</protein>
<keyword evidence="6" id="KW-1185">Reference proteome</keyword>
<organism evidence="5 6">
    <name type="scientific">Candidatus Clostridium radicumherbarum</name>
    <dbReference type="NCBI Taxonomy" id="3381662"/>
    <lineage>
        <taxon>Bacteria</taxon>
        <taxon>Bacillati</taxon>
        <taxon>Bacillota</taxon>
        <taxon>Clostridia</taxon>
        <taxon>Eubacteriales</taxon>
        <taxon>Clostridiaceae</taxon>
        <taxon>Clostridium</taxon>
    </lineage>
</organism>
<accession>A0ABW8TWI1</accession>
<evidence type="ECO:0000313" key="6">
    <source>
        <dbReference type="Proteomes" id="UP001623661"/>
    </source>
</evidence>
<feature type="domain" description="HTH gntR-type" evidence="4">
    <location>
        <begin position="8"/>
        <end position="76"/>
    </location>
</feature>
<keyword evidence="3" id="KW-0804">Transcription</keyword>
<evidence type="ECO:0000259" key="4">
    <source>
        <dbReference type="PROSITE" id="PS50949"/>
    </source>
</evidence>